<dbReference type="RefSeq" id="WP_244352137.1">
    <property type="nucleotide sequence ID" value="NZ_JAFIRA010000043.1"/>
</dbReference>
<evidence type="ECO:0000313" key="2">
    <source>
        <dbReference type="Proteomes" id="UP000830835"/>
    </source>
</evidence>
<proteinExistence type="predicted"/>
<protein>
    <submittedName>
        <fullName evidence="1">Uncharacterized protein</fullName>
    </submittedName>
</protein>
<dbReference type="EMBL" id="JAFIRA010000043">
    <property type="protein sequence ID" value="MCJ2544006.1"/>
    <property type="molecule type" value="Genomic_DNA"/>
</dbReference>
<sequence length="84" mass="9724">MLEMKDVIRRVSYPVVTFASTRPALYYGLRQVAGKMEHLCINTIKRRLAEDFARTLAGSARVSALLDEANTLHQRLIEIHERRR</sequence>
<reference evidence="1" key="1">
    <citation type="submission" date="2021-02" db="EMBL/GenBank/DDBJ databases">
        <title>The CRISPR/cas machinery reduction and long-range gene transfer in the hot spring cyanobacterium Synechococcus.</title>
        <authorList>
            <person name="Dvorak P."/>
            <person name="Jahodarova E."/>
            <person name="Hasler P."/>
            <person name="Poulickova A."/>
        </authorList>
    </citation>
    <scope>NUCLEOTIDE SEQUENCE</scope>
    <source>
        <strain evidence="1">Rupite</strain>
    </source>
</reference>
<accession>A0ABT0CE08</accession>
<evidence type="ECO:0000313" key="1">
    <source>
        <dbReference type="EMBL" id="MCJ2544006.1"/>
    </source>
</evidence>
<comment type="caution">
    <text evidence="1">The sequence shown here is derived from an EMBL/GenBank/DDBJ whole genome shotgun (WGS) entry which is preliminary data.</text>
</comment>
<keyword evidence="2" id="KW-1185">Reference proteome</keyword>
<dbReference type="Proteomes" id="UP000830835">
    <property type="component" value="Unassembled WGS sequence"/>
</dbReference>
<organism evidence="1 2">
    <name type="scientific">Thermostichus vulcanus str. 'Rupite'</name>
    <dbReference type="NCBI Taxonomy" id="2813851"/>
    <lineage>
        <taxon>Bacteria</taxon>
        <taxon>Bacillati</taxon>
        <taxon>Cyanobacteriota</taxon>
        <taxon>Cyanophyceae</taxon>
        <taxon>Thermostichales</taxon>
        <taxon>Thermostichaceae</taxon>
        <taxon>Thermostichus</taxon>
    </lineage>
</organism>
<name>A0ABT0CE08_THEVL</name>
<gene>
    <name evidence="1" type="ORF">JX360_14025</name>
</gene>